<dbReference type="Pfam" id="PF03372">
    <property type="entry name" value="Exo_endo_phos"/>
    <property type="match status" value="1"/>
</dbReference>
<evidence type="ECO:0000313" key="2">
    <source>
        <dbReference type="EMBL" id="BAM03727.1"/>
    </source>
</evidence>
<dbReference type="OrthoDB" id="5500612at2"/>
<sequence length="387" mass="43364">MPFYKPLKHAPAAERKRTIRGIQRLRAQLAEAGFPGKKTAETLILGTWNLRNFDDDRFGHGPRTDESLHYLAEIVARFDALAVQEIGEDLGPLQRLLALAGPQYDYLLTDVTHSGLGGNRERLGFVYDRHKVRFTGVSGEIVLPDRLLIGRDGGAGGAGGRQFARTPFGAAFHSGWFKFVFSTVHVYFGAAGRNSPQYERRVQEIEAVAGYLAAEAGSSEANHVLVGDFNIVAPGSDGFNALERAGFTAVQNRRGSNADQTKFYDQISFLSKRNELLLRDPERDDRVFQFFDSVYRDGDFRMHRSTMKKLLRAKIEAAAAEARDGRTKRIRTRAARRVESLTALAADDAALEAYYPTWRTFQMSDHLPLWVEIKIDFSDAYLEKLLG</sequence>
<dbReference type="InterPro" id="IPR005135">
    <property type="entry name" value="Endo/exonuclease/phosphatase"/>
</dbReference>
<evidence type="ECO:0000259" key="1">
    <source>
        <dbReference type="Pfam" id="PF03372"/>
    </source>
</evidence>
<reference evidence="2 3" key="1">
    <citation type="submission" date="2012-02" db="EMBL/GenBank/DDBJ databases">
        <title>Complete genome sequence of Phycisphaera mikurensis NBRC 102666.</title>
        <authorList>
            <person name="Ankai A."/>
            <person name="Hosoyama A."/>
            <person name="Terui Y."/>
            <person name="Sekine M."/>
            <person name="Fukai R."/>
            <person name="Kato Y."/>
            <person name="Nakamura S."/>
            <person name="Yamada-Narita S."/>
            <person name="Kawakoshi A."/>
            <person name="Fukunaga Y."/>
            <person name="Yamazaki S."/>
            <person name="Fujita N."/>
        </authorList>
    </citation>
    <scope>NUCLEOTIDE SEQUENCE [LARGE SCALE GENOMIC DNA]</scope>
    <source>
        <strain evidence="3">NBRC 102666 / KCTC 22515 / FYK2301M01</strain>
    </source>
</reference>
<protein>
    <recommendedName>
        <fullName evidence="1">Endonuclease/exonuclease/phosphatase domain-containing protein</fullName>
    </recommendedName>
</protein>
<dbReference type="eggNOG" id="COG2374">
    <property type="taxonomic scope" value="Bacteria"/>
</dbReference>
<dbReference type="Proteomes" id="UP000007881">
    <property type="component" value="Chromosome"/>
</dbReference>
<keyword evidence="3" id="KW-1185">Reference proteome</keyword>
<dbReference type="GO" id="GO:0003824">
    <property type="term" value="F:catalytic activity"/>
    <property type="evidence" value="ECO:0007669"/>
    <property type="project" value="InterPro"/>
</dbReference>
<dbReference type="Gene3D" id="3.60.10.10">
    <property type="entry name" value="Endonuclease/exonuclease/phosphatase"/>
    <property type="match status" value="1"/>
</dbReference>
<gene>
    <name evidence="2" type="ordered locus">PSMK_15680</name>
</gene>
<dbReference type="EMBL" id="AP012338">
    <property type="protein sequence ID" value="BAM03727.1"/>
    <property type="molecule type" value="Genomic_DNA"/>
</dbReference>
<dbReference type="HOGENOM" id="CLU_048413_0_0_0"/>
<proteinExistence type="predicted"/>
<dbReference type="InterPro" id="IPR036691">
    <property type="entry name" value="Endo/exonu/phosph_ase_sf"/>
</dbReference>
<feature type="domain" description="Endonuclease/exonuclease/phosphatase" evidence="1">
    <location>
        <begin position="46"/>
        <end position="255"/>
    </location>
</feature>
<dbReference type="KEGG" id="phm:PSMK_15680"/>
<dbReference type="CDD" id="cd10283">
    <property type="entry name" value="MnuA_DNase1-like"/>
    <property type="match status" value="1"/>
</dbReference>
<name>I0IEN9_PHYMF</name>
<accession>I0IEN9</accession>
<dbReference type="AlphaFoldDB" id="I0IEN9"/>
<dbReference type="SUPFAM" id="SSF56219">
    <property type="entry name" value="DNase I-like"/>
    <property type="match status" value="1"/>
</dbReference>
<evidence type="ECO:0000313" key="3">
    <source>
        <dbReference type="Proteomes" id="UP000007881"/>
    </source>
</evidence>
<organism evidence="2 3">
    <name type="scientific">Phycisphaera mikurensis (strain NBRC 102666 / KCTC 22515 / FYK2301M01)</name>
    <dbReference type="NCBI Taxonomy" id="1142394"/>
    <lineage>
        <taxon>Bacteria</taxon>
        <taxon>Pseudomonadati</taxon>
        <taxon>Planctomycetota</taxon>
        <taxon>Phycisphaerae</taxon>
        <taxon>Phycisphaerales</taxon>
        <taxon>Phycisphaeraceae</taxon>
        <taxon>Phycisphaera</taxon>
    </lineage>
</organism>